<reference evidence="3 4" key="1">
    <citation type="submission" date="2020-08" db="EMBL/GenBank/DDBJ databases">
        <title>Genomic Encyclopedia of Type Strains, Phase IV (KMG-IV): sequencing the most valuable type-strain genomes for metagenomic binning, comparative biology and taxonomic classification.</title>
        <authorList>
            <person name="Goeker M."/>
        </authorList>
    </citation>
    <scope>NUCLEOTIDE SEQUENCE [LARGE SCALE GENOMIC DNA]</scope>
    <source>
        <strain evidence="3 4">DSM 19512</strain>
    </source>
</reference>
<name>A0A7W6A8C0_9SPHN</name>
<dbReference type="AlphaFoldDB" id="A0A7W6A8C0"/>
<feature type="chain" id="PRO_5030661555" evidence="1">
    <location>
        <begin position="24"/>
        <end position="145"/>
    </location>
</feature>
<dbReference type="Gene3D" id="2.170.130.10">
    <property type="entry name" value="TonB-dependent receptor, plug domain"/>
    <property type="match status" value="1"/>
</dbReference>
<keyword evidence="3" id="KW-0675">Receptor</keyword>
<protein>
    <submittedName>
        <fullName evidence="3">Outer membrane receptor protein involved in Fe transport</fullName>
    </submittedName>
</protein>
<gene>
    <name evidence="3" type="ORF">GGR48_001485</name>
</gene>
<dbReference type="SUPFAM" id="SSF56935">
    <property type="entry name" value="Porins"/>
    <property type="match status" value="1"/>
</dbReference>
<accession>A0A7W6A8C0</accession>
<organism evidence="3 4">
    <name type="scientific">Sphingomonas pseudosanguinis</name>
    <dbReference type="NCBI Taxonomy" id="413712"/>
    <lineage>
        <taxon>Bacteria</taxon>
        <taxon>Pseudomonadati</taxon>
        <taxon>Pseudomonadota</taxon>
        <taxon>Alphaproteobacteria</taxon>
        <taxon>Sphingomonadales</taxon>
        <taxon>Sphingomonadaceae</taxon>
        <taxon>Sphingomonas</taxon>
    </lineage>
</organism>
<evidence type="ECO:0000313" key="4">
    <source>
        <dbReference type="Proteomes" id="UP000538670"/>
    </source>
</evidence>
<evidence type="ECO:0000259" key="2">
    <source>
        <dbReference type="Pfam" id="PF07715"/>
    </source>
</evidence>
<evidence type="ECO:0000256" key="1">
    <source>
        <dbReference type="SAM" id="SignalP"/>
    </source>
</evidence>
<keyword evidence="4" id="KW-1185">Reference proteome</keyword>
<dbReference type="InterPro" id="IPR037066">
    <property type="entry name" value="Plug_dom_sf"/>
</dbReference>
<evidence type="ECO:0000313" key="3">
    <source>
        <dbReference type="EMBL" id="MBB3879062.1"/>
    </source>
</evidence>
<keyword evidence="1" id="KW-0732">Signal</keyword>
<sequence>MLLNGLLISTMPLALMLPAQALAQSGTADKAAGEEAASRGTLNKDVVVTAVARGRDRLDSAISTSSLGQDEILKAAPRSTAEIFRNIPGLRSESSGGDGNANISIRGLPIASGGAKFRSCRRTACRCWNSATSPSAMPTSSCAPT</sequence>
<proteinExistence type="predicted"/>
<dbReference type="Proteomes" id="UP000538670">
    <property type="component" value="Unassembled WGS sequence"/>
</dbReference>
<comment type="caution">
    <text evidence="3">The sequence shown here is derived from an EMBL/GenBank/DDBJ whole genome shotgun (WGS) entry which is preliminary data.</text>
</comment>
<feature type="signal peptide" evidence="1">
    <location>
        <begin position="1"/>
        <end position="23"/>
    </location>
</feature>
<dbReference type="InterPro" id="IPR012910">
    <property type="entry name" value="Plug_dom"/>
</dbReference>
<feature type="domain" description="TonB-dependent receptor plug" evidence="2">
    <location>
        <begin position="58"/>
        <end position="108"/>
    </location>
</feature>
<dbReference type="Pfam" id="PF07715">
    <property type="entry name" value="Plug"/>
    <property type="match status" value="1"/>
</dbReference>
<dbReference type="EMBL" id="JACIDH010000004">
    <property type="protein sequence ID" value="MBB3879062.1"/>
    <property type="molecule type" value="Genomic_DNA"/>
</dbReference>